<comment type="caution">
    <text evidence="1">The sequence shown here is derived from an EMBL/GenBank/DDBJ whole genome shotgun (WGS) entry which is preliminary data.</text>
</comment>
<evidence type="ECO:0000313" key="3">
    <source>
        <dbReference type="Proteomes" id="UP000663832"/>
    </source>
</evidence>
<dbReference type="Proteomes" id="UP000663877">
    <property type="component" value="Unassembled WGS sequence"/>
</dbReference>
<gene>
    <name evidence="1" type="ORF">BJG266_LOCUS27315</name>
    <name evidence="2" type="ORF">QVE165_LOCUS42518</name>
</gene>
<dbReference type="Proteomes" id="UP000663832">
    <property type="component" value="Unassembled WGS sequence"/>
</dbReference>
<evidence type="ECO:0000313" key="2">
    <source>
        <dbReference type="EMBL" id="CAF1485408.1"/>
    </source>
</evidence>
<reference evidence="1" key="1">
    <citation type="submission" date="2021-02" db="EMBL/GenBank/DDBJ databases">
        <authorList>
            <person name="Nowell W R."/>
        </authorList>
    </citation>
    <scope>NUCLEOTIDE SEQUENCE</scope>
</reference>
<proteinExistence type="predicted"/>
<evidence type="ECO:0000313" key="4">
    <source>
        <dbReference type="Proteomes" id="UP000663877"/>
    </source>
</evidence>
<name>A0A814X2I2_9BILA</name>
<accession>A0A814X2I2</accession>
<organism evidence="1 4">
    <name type="scientific">Adineta steineri</name>
    <dbReference type="NCBI Taxonomy" id="433720"/>
    <lineage>
        <taxon>Eukaryota</taxon>
        <taxon>Metazoa</taxon>
        <taxon>Spiralia</taxon>
        <taxon>Gnathifera</taxon>
        <taxon>Rotifera</taxon>
        <taxon>Eurotatoria</taxon>
        <taxon>Bdelloidea</taxon>
        <taxon>Adinetida</taxon>
        <taxon>Adinetidae</taxon>
        <taxon>Adineta</taxon>
    </lineage>
</organism>
<dbReference type="EMBL" id="CAJNOM010000526">
    <property type="protein sequence ID" value="CAF1485408.1"/>
    <property type="molecule type" value="Genomic_DNA"/>
</dbReference>
<dbReference type="OrthoDB" id="10496994at2759"/>
<protein>
    <submittedName>
        <fullName evidence="1">Uncharacterized protein</fullName>
    </submittedName>
</protein>
<sequence>MHILDKDYTAKDPSKDKTCGHAGLCVLRELTYFDIGESFWFDSLHGLYSGVFKEEFAKAARIVEAELAQSQMAVRAATTDGERQQRGGVVNMKMGDVLDTHKEWRGEREKDG</sequence>
<dbReference type="AlphaFoldDB" id="A0A814X2I2"/>
<keyword evidence="3" id="KW-1185">Reference proteome</keyword>
<dbReference type="EMBL" id="CAJNOI010000248">
    <property type="protein sequence ID" value="CAF1208606.1"/>
    <property type="molecule type" value="Genomic_DNA"/>
</dbReference>
<evidence type="ECO:0000313" key="1">
    <source>
        <dbReference type="EMBL" id="CAF1208606.1"/>
    </source>
</evidence>